<organism evidence="2 3">
    <name type="scientific">Wohlfahrtiimonas larvae</name>
    <dbReference type="NCBI Taxonomy" id="1157986"/>
    <lineage>
        <taxon>Bacteria</taxon>
        <taxon>Pseudomonadati</taxon>
        <taxon>Pseudomonadota</taxon>
        <taxon>Gammaproteobacteria</taxon>
        <taxon>Cardiobacteriales</taxon>
        <taxon>Ignatzschineriaceae</taxon>
        <taxon>Wohlfahrtiimonas</taxon>
    </lineage>
</organism>
<dbReference type="InterPro" id="IPR005302">
    <property type="entry name" value="MoCF_Sase_C"/>
</dbReference>
<dbReference type="Gene3D" id="2.40.33.20">
    <property type="entry name" value="PK beta-barrel domain-like"/>
    <property type="match status" value="1"/>
</dbReference>
<dbReference type="InterPro" id="IPR011037">
    <property type="entry name" value="Pyrv_Knase-like_insert_dom_sf"/>
</dbReference>
<feature type="domain" description="MOSC" evidence="1">
    <location>
        <begin position="26"/>
        <end position="163"/>
    </location>
</feature>
<protein>
    <submittedName>
        <fullName evidence="2">6-hydroxyaminopurine reductase</fullName>
    </submittedName>
</protein>
<reference evidence="3" key="1">
    <citation type="journal article" date="2019" name="Int. J. Syst. Evol. Microbiol.">
        <title>The Global Catalogue of Microorganisms (GCM) 10K type strain sequencing project: providing services to taxonomists for standard genome sequencing and annotation.</title>
        <authorList>
            <consortium name="The Broad Institute Genomics Platform"/>
            <consortium name="The Broad Institute Genome Sequencing Center for Infectious Disease"/>
            <person name="Wu L."/>
            <person name="Ma J."/>
        </authorList>
    </citation>
    <scope>NUCLEOTIDE SEQUENCE [LARGE SCALE GENOMIC DNA]</scope>
    <source>
        <strain evidence="3">JCM 18424</strain>
    </source>
</reference>
<name>A0ABP9MPD0_9GAMM</name>
<dbReference type="InterPro" id="IPR005163">
    <property type="entry name" value="Tri_helical_YiiM-like"/>
</dbReference>
<evidence type="ECO:0000259" key="1">
    <source>
        <dbReference type="PROSITE" id="PS51340"/>
    </source>
</evidence>
<evidence type="ECO:0000313" key="2">
    <source>
        <dbReference type="EMBL" id="GAA5099310.1"/>
    </source>
</evidence>
<dbReference type="PANTHER" id="PTHR30212">
    <property type="entry name" value="PROTEIN YIIM"/>
    <property type="match status" value="1"/>
</dbReference>
<dbReference type="PANTHER" id="PTHR30212:SF2">
    <property type="entry name" value="PROTEIN YIIM"/>
    <property type="match status" value="1"/>
</dbReference>
<dbReference type="InterPro" id="IPR052353">
    <property type="entry name" value="Benzoxazolinone_Detox_Enz"/>
</dbReference>
<accession>A0ABP9MPD0</accession>
<dbReference type="NCBIfam" id="NF008577">
    <property type="entry name" value="PRK11536.1"/>
    <property type="match status" value="1"/>
</dbReference>
<dbReference type="PROSITE" id="PS51340">
    <property type="entry name" value="MOSC"/>
    <property type="match status" value="1"/>
</dbReference>
<dbReference type="Pfam" id="PF03473">
    <property type="entry name" value="MOSC"/>
    <property type="match status" value="1"/>
</dbReference>
<comment type="caution">
    <text evidence="2">The sequence shown here is derived from an EMBL/GenBank/DDBJ whole genome shotgun (WGS) entry which is preliminary data.</text>
</comment>
<dbReference type="EMBL" id="BAABKE010000004">
    <property type="protein sequence ID" value="GAA5099310.1"/>
    <property type="molecule type" value="Genomic_DNA"/>
</dbReference>
<dbReference type="Proteomes" id="UP001500631">
    <property type="component" value="Unassembled WGS sequence"/>
</dbReference>
<dbReference type="SUPFAM" id="SSF50800">
    <property type="entry name" value="PK beta-barrel domain-like"/>
    <property type="match status" value="1"/>
</dbReference>
<sequence length="228" mass="25504">MSYLPLVFIGPTITTDYCGETAMEKRAVVDSIELTNLGLVGDEQADKRVHGGPDRALCHYPREHYELWQMQYPELKSLFRASAFGENISTIGMTEENVHIGDVYQWGTAIIQVTQPRSPCFKLSGLTQQDDFALVMQGSGKIGWLYRVIKVGVVSVKDPLVLLNRGSISVAETVAIAFHQDYNEANTQRLLSAAGLSASWTATMIKRLQTKQIESFERRLFSLKTRSN</sequence>
<proteinExistence type="predicted"/>
<gene>
    <name evidence="2" type="primary">yiiM</name>
    <name evidence="2" type="ORF">GCM10023338_12620</name>
</gene>
<evidence type="ECO:0000313" key="3">
    <source>
        <dbReference type="Proteomes" id="UP001500631"/>
    </source>
</evidence>
<dbReference type="RefSeq" id="WP_345667529.1">
    <property type="nucleotide sequence ID" value="NZ_BAABKE010000004.1"/>
</dbReference>
<keyword evidence="3" id="KW-1185">Reference proteome</keyword>
<dbReference type="Pfam" id="PF03475">
    <property type="entry name" value="YiiM_3-alpha"/>
    <property type="match status" value="1"/>
</dbReference>